<dbReference type="AlphaFoldDB" id="A0A4C1WAV8"/>
<feature type="region of interest" description="Disordered" evidence="1">
    <location>
        <begin position="101"/>
        <end position="122"/>
    </location>
</feature>
<evidence type="ECO:0000313" key="3">
    <source>
        <dbReference type="Proteomes" id="UP000299102"/>
    </source>
</evidence>
<keyword evidence="3" id="KW-1185">Reference proteome</keyword>
<name>A0A4C1WAV8_EUMVA</name>
<dbReference type="EMBL" id="BGZK01000499">
    <property type="protein sequence ID" value="GBP47275.1"/>
    <property type="molecule type" value="Genomic_DNA"/>
</dbReference>
<protein>
    <submittedName>
        <fullName evidence="2">Uncharacterized protein</fullName>
    </submittedName>
</protein>
<evidence type="ECO:0000256" key="1">
    <source>
        <dbReference type="SAM" id="MobiDB-lite"/>
    </source>
</evidence>
<dbReference type="OrthoDB" id="10050074at2759"/>
<comment type="caution">
    <text evidence="2">The sequence shown here is derived from an EMBL/GenBank/DDBJ whole genome shotgun (WGS) entry which is preliminary data.</text>
</comment>
<sequence>MRATDAPWYIQNSVLHRDLELPTISKFMKNASERFFDIANSHPNPLLVSAVSYEPPPQQHFCRGPRNVLIDLPDDFTAEVEKFIEPCARVHGRPIMGFSPPYPSLSHGEKKKRHSVSLSAVVDKRRAPNSGVGSAVKSVFDYRLQKPA</sequence>
<organism evidence="2 3">
    <name type="scientific">Eumeta variegata</name>
    <name type="common">Bagworm moth</name>
    <name type="synonym">Eumeta japonica</name>
    <dbReference type="NCBI Taxonomy" id="151549"/>
    <lineage>
        <taxon>Eukaryota</taxon>
        <taxon>Metazoa</taxon>
        <taxon>Ecdysozoa</taxon>
        <taxon>Arthropoda</taxon>
        <taxon>Hexapoda</taxon>
        <taxon>Insecta</taxon>
        <taxon>Pterygota</taxon>
        <taxon>Neoptera</taxon>
        <taxon>Endopterygota</taxon>
        <taxon>Lepidoptera</taxon>
        <taxon>Glossata</taxon>
        <taxon>Ditrysia</taxon>
        <taxon>Tineoidea</taxon>
        <taxon>Psychidae</taxon>
        <taxon>Oiketicinae</taxon>
        <taxon>Eumeta</taxon>
    </lineage>
</organism>
<evidence type="ECO:0000313" key="2">
    <source>
        <dbReference type="EMBL" id="GBP47275.1"/>
    </source>
</evidence>
<accession>A0A4C1WAV8</accession>
<reference evidence="2 3" key="1">
    <citation type="journal article" date="2019" name="Commun. Biol.">
        <title>The bagworm genome reveals a unique fibroin gene that provides high tensile strength.</title>
        <authorList>
            <person name="Kono N."/>
            <person name="Nakamura H."/>
            <person name="Ohtoshi R."/>
            <person name="Tomita M."/>
            <person name="Numata K."/>
            <person name="Arakawa K."/>
        </authorList>
    </citation>
    <scope>NUCLEOTIDE SEQUENCE [LARGE SCALE GENOMIC DNA]</scope>
</reference>
<proteinExistence type="predicted"/>
<dbReference type="Proteomes" id="UP000299102">
    <property type="component" value="Unassembled WGS sequence"/>
</dbReference>
<gene>
    <name evidence="2" type="ORF">EVAR_38039_1</name>
</gene>